<dbReference type="PANTHER" id="PTHR43249">
    <property type="entry name" value="UDP-N-ACETYL-2-AMINO-2-DEOXY-D-GLUCURONATE OXIDASE"/>
    <property type="match status" value="1"/>
</dbReference>
<proteinExistence type="predicted"/>
<evidence type="ECO:0000259" key="1">
    <source>
        <dbReference type="Pfam" id="PF01408"/>
    </source>
</evidence>
<dbReference type="SUPFAM" id="SSF51735">
    <property type="entry name" value="NAD(P)-binding Rossmann-fold domains"/>
    <property type="match status" value="1"/>
</dbReference>
<dbReference type="Gene3D" id="3.40.50.720">
    <property type="entry name" value="NAD(P)-binding Rossmann-like Domain"/>
    <property type="match status" value="1"/>
</dbReference>
<keyword evidence="4" id="KW-1185">Reference proteome</keyword>
<dbReference type="InterPro" id="IPR036291">
    <property type="entry name" value="NAD(P)-bd_dom_sf"/>
</dbReference>
<protein>
    <submittedName>
        <fullName evidence="3">Dehydrogenase</fullName>
    </submittedName>
</protein>
<feature type="domain" description="Gfo/Idh/MocA-like oxidoreductase N-terminal" evidence="1">
    <location>
        <begin position="2"/>
        <end position="120"/>
    </location>
</feature>
<accession>A0ABS4F5V8</accession>
<dbReference type="RefSeq" id="WP_007132521.1">
    <property type="nucleotide sequence ID" value="NZ_BOSA01000001.1"/>
</dbReference>
<gene>
    <name evidence="3" type="ORF">J2Z18_000699</name>
</gene>
<sequence>MLKVAIIGTGAISPSHIEAYLQFEDRCKIVALCDLYPEKAEARREQYGLDAKIVQDYKELLKDGIDLVSICMPPYVHAQVTVDFLNAGSHVVVEKPMAASLKECDDMIEAAQNSGKLLSVIAQNRFRNPIMKLKHILDSGMAGKILHAQVDSFWWRGHCYYDLWWRGTWEKEGGGPTLNHAVHHIDGLLWMLGRPSQIQAYMSNVAHDNAEVEDLSIAMMKYPNGALGQLTSSVVHHGEEQQYVFQGQFARISAPWRVTASISLPNGFPERDLKLEEKIQKYYDELPDLPYEGHTGQIDNMLSAIEHGTPVLIDGESGRSTLELIMSIYKSASTGENVQLPLRKDDPFYTQDGVKGNVPYFYEKGKSVENFTEMKITTGSNYGAQKDHVGGISQ</sequence>
<dbReference type="Pfam" id="PF22725">
    <property type="entry name" value="GFO_IDH_MocA_C3"/>
    <property type="match status" value="1"/>
</dbReference>
<evidence type="ECO:0000313" key="4">
    <source>
        <dbReference type="Proteomes" id="UP000706926"/>
    </source>
</evidence>
<dbReference type="GeneID" id="95402745"/>
<dbReference type="InterPro" id="IPR000683">
    <property type="entry name" value="Gfo/Idh/MocA-like_OxRdtase_N"/>
</dbReference>
<dbReference type="Pfam" id="PF01408">
    <property type="entry name" value="GFO_IDH_MocA"/>
    <property type="match status" value="1"/>
</dbReference>
<evidence type="ECO:0000259" key="2">
    <source>
        <dbReference type="Pfam" id="PF22725"/>
    </source>
</evidence>
<name>A0ABS4F5V8_9BACL</name>
<dbReference type="PANTHER" id="PTHR43249:SF1">
    <property type="entry name" value="D-GLUCOSIDE 3-DEHYDROGENASE"/>
    <property type="match status" value="1"/>
</dbReference>
<dbReference type="InterPro" id="IPR052515">
    <property type="entry name" value="Gfo/Idh/MocA_Oxidoreductase"/>
</dbReference>
<dbReference type="EMBL" id="JAGGKI010000002">
    <property type="protein sequence ID" value="MBP1891627.1"/>
    <property type="molecule type" value="Genomic_DNA"/>
</dbReference>
<evidence type="ECO:0000313" key="3">
    <source>
        <dbReference type="EMBL" id="MBP1891627.1"/>
    </source>
</evidence>
<dbReference type="Gene3D" id="3.30.360.10">
    <property type="entry name" value="Dihydrodipicolinate Reductase, domain 2"/>
    <property type="match status" value="1"/>
</dbReference>
<comment type="caution">
    <text evidence="3">The sequence shown here is derived from an EMBL/GenBank/DDBJ whole genome shotgun (WGS) entry which is preliminary data.</text>
</comment>
<dbReference type="Proteomes" id="UP000706926">
    <property type="component" value="Unassembled WGS sequence"/>
</dbReference>
<organism evidence="3 4">
    <name type="scientific">Paenibacillus lactis</name>
    <dbReference type="NCBI Taxonomy" id="228574"/>
    <lineage>
        <taxon>Bacteria</taxon>
        <taxon>Bacillati</taxon>
        <taxon>Bacillota</taxon>
        <taxon>Bacilli</taxon>
        <taxon>Bacillales</taxon>
        <taxon>Paenibacillaceae</taxon>
        <taxon>Paenibacillus</taxon>
    </lineage>
</organism>
<reference evidence="3 4" key="1">
    <citation type="submission" date="2021-03" db="EMBL/GenBank/DDBJ databases">
        <title>Genomic Encyclopedia of Type Strains, Phase IV (KMG-IV): sequencing the most valuable type-strain genomes for metagenomic binning, comparative biology and taxonomic classification.</title>
        <authorList>
            <person name="Goeker M."/>
        </authorList>
    </citation>
    <scope>NUCLEOTIDE SEQUENCE [LARGE SCALE GENOMIC DNA]</scope>
    <source>
        <strain evidence="3 4">DSM 15596</strain>
    </source>
</reference>
<feature type="domain" description="GFO/IDH/MocA-like oxidoreductase" evidence="2">
    <location>
        <begin position="131"/>
        <end position="248"/>
    </location>
</feature>
<dbReference type="SUPFAM" id="SSF55347">
    <property type="entry name" value="Glyceraldehyde-3-phosphate dehydrogenase-like, C-terminal domain"/>
    <property type="match status" value="1"/>
</dbReference>
<dbReference type="InterPro" id="IPR055170">
    <property type="entry name" value="GFO_IDH_MocA-like_dom"/>
</dbReference>